<proteinExistence type="predicted"/>
<gene>
    <name evidence="1" type="ORF">GGQ92_002241</name>
</gene>
<reference evidence="1 2" key="1">
    <citation type="submission" date="2020-08" db="EMBL/GenBank/DDBJ databases">
        <title>Genomic Encyclopedia of Type Strains, Phase IV (KMG-IV): sequencing the most valuable type-strain genomes for metagenomic binning, comparative biology and taxonomic classification.</title>
        <authorList>
            <person name="Goeker M."/>
        </authorList>
    </citation>
    <scope>NUCLEOTIDE SEQUENCE [LARGE SCALE GENOMIC DNA]</scope>
    <source>
        <strain evidence="1 2">DSM 11805</strain>
    </source>
</reference>
<dbReference type="Proteomes" id="UP000572212">
    <property type="component" value="Unassembled WGS sequence"/>
</dbReference>
<accession>A0A841RLR4</accession>
<dbReference type="EMBL" id="JACHON010000012">
    <property type="protein sequence ID" value="MBB6513429.1"/>
    <property type="molecule type" value="Genomic_DNA"/>
</dbReference>
<keyword evidence="2" id="KW-1185">Reference proteome</keyword>
<organism evidence="1 2">
    <name type="scientific">Gracilibacillus halotolerans</name>
    <dbReference type="NCBI Taxonomy" id="74386"/>
    <lineage>
        <taxon>Bacteria</taxon>
        <taxon>Bacillati</taxon>
        <taxon>Bacillota</taxon>
        <taxon>Bacilli</taxon>
        <taxon>Bacillales</taxon>
        <taxon>Bacillaceae</taxon>
        <taxon>Gracilibacillus</taxon>
    </lineage>
</organism>
<comment type="caution">
    <text evidence="1">The sequence shown here is derived from an EMBL/GenBank/DDBJ whole genome shotgun (WGS) entry which is preliminary data.</text>
</comment>
<evidence type="ECO:0000313" key="2">
    <source>
        <dbReference type="Proteomes" id="UP000572212"/>
    </source>
</evidence>
<protein>
    <submittedName>
        <fullName evidence="1">Uncharacterized protein</fullName>
    </submittedName>
</protein>
<name>A0A841RLR4_9BACI</name>
<evidence type="ECO:0000313" key="1">
    <source>
        <dbReference type="EMBL" id="MBB6513429.1"/>
    </source>
</evidence>
<sequence length="299" mass="35566">MLIENYGLDAEHSDLAMKELEARNRLADFNSLSEAIEQVNSPVDVVVATFWKALAHINSQETIETVRKWELFEQEAAEEVRLAYLNGQDTMPKSVPARIRALGVSLFDQKDEGVPRRLLESDIEENLRKIKKRLQSKGQKFYEYERVYKWGLNHTNFMKVRTETQKSFEKFFHDLNTSKMITQPVFYGDFENAKETIRHMDNYELLSIFDDYSLTDTEIEENVRKANYFRYERRGDLTEKANDKMEAWYNRNREIYETWKINTPRRVLLYMEIVKEIDRRTLLRPDSVVGEMLAEGKWM</sequence>
<dbReference type="AlphaFoldDB" id="A0A841RLR4"/>
<dbReference type="RefSeq" id="WP_184248592.1">
    <property type="nucleotide sequence ID" value="NZ_BAAACU010000029.1"/>
</dbReference>